<feature type="region of interest" description="Disordered" evidence="1">
    <location>
        <begin position="268"/>
        <end position="303"/>
    </location>
</feature>
<proteinExistence type="predicted"/>
<organism evidence="2 3">
    <name type="scientific">Prorocentrum cordatum</name>
    <dbReference type="NCBI Taxonomy" id="2364126"/>
    <lineage>
        <taxon>Eukaryota</taxon>
        <taxon>Sar</taxon>
        <taxon>Alveolata</taxon>
        <taxon>Dinophyceae</taxon>
        <taxon>Prorocentrales</taxon>
        <taxon>Prorocentraceae</taxon>
        <taxon>Prorocentrum</taxon>
    </lineage>
</organism>
<evidence type="ECO:0000256" key="1">
    <source>
        <dbReference type="SAM" id="MobiDB-lite"/>
    </source>
</evidence>
<reference evidence="2" key="1">
    <citation type="submission" date="2023-10" db="EMBL/GenBank/DDBJ databases">
        <authorList>
            <person name="Chen Y."/>
            <person name="Shah S."/>
            <person name="Dougan E. K."/>
            <person name="Thang M."/>
            <person name="Chan C."/>
        </authorList>
    </citation>
    <scope>NUCLEOTIDE SEQUENCE [LARGE SCALE GENOMIC DNA]</scope>
</reference>
<sequence length="303" mass="31859">MSFSFFTTYKCIVVQIDSTVAYNDAYTATADVPKPVYKEGSKEDEDSDAEGDSAEADRLEGDTSAEQDEHKEEDVDANASASSGADASLQDLEFTRGGFHDFARDHINATSGKRRPSKQLAPAAAAQEGAAKVLFAALEGLHSARLAHAFGALAGELRRTRRTAGPSVATLGGESSDIMRELLQAQCRASVELEHRVKMAGRVGGLVLCLASLQRTQLRYSWMRWTELAPDEWLPMPPELAGRGASPFAPPLPHQLAGGGQVAAARAVFAGAPEGSRSGSAASRGTPPPGRGGGGAVGHKLTE</sequence>
<feature type="compositionally biased region" description="Low complexity" evidence="1">
    <location>
        <begin position="268"/>
        <end position="285"/>
    </location>
</feature>
<comment type="caution">
    <text evidence="2">The sequence shown here is derived from an EMBL/GenBank/DDBJ whole genome shotgun (WGS) entry which is preliminary data.</text>
</comment>
<feature type="region of interest" description="Disordered" evidence="1">
    <location>
        <begin position="36"/>
        <end position="87"/>
    </location>
</feature>
<accession>A0ABN9VYJ9</accession>
<evidence type="ECO:0000313" key="2">
    <source>
        <dbReference type="EMBL" id="CAK0878651.1"/>
    </source>
</evidence>
<dbReference type="EMBL" id="CAUYUJ010017871">
    <property type="protein sequence ID" value="CAK0878651.1"/>
    <property type="molecule type" value="Genomic_DNA"/>
</dbReference>
<feature type="compositionally biased region" description="Low complexity" evidence="1">
    <location>
        <begin position="77"/>
        <end position="87"/>
    </location>
</feature>
<feature type="compositionally biased region" description="Acidic residues" evidence="1">
    <location>
        <begin position="42"/>
        <end position="54"/>
    </location>
</feature>
<evidence type="ECO:0000313" key="3">
    <source>
        <dbReference type="Proteomes" id="UP001189429"/>
    </source>
</evidence>
<gene>
    <name evidence="2" type="ORF">PCOR1329_LOCUS62348</name>
</gene>
<name>A0ABN9VYJ9_9DINO</name>
<keyword evidence="3" id="KW-1185">Reference proteome</keyword>
<protein>
    <submittedName>
        <fullName evidence="2">Uncharacterized protein</fullName>
    </submittedName>
</protein>
<feature type="compositionally biased region" description="Basic and acidic residues" evidence="1">
    <location>
        <begin position="55"/>
        <end position="73"/>
    </location>
</feature>
<dbReference type="Proteomes" id="UP001189429">
    <property type="component" value="Unassembled WGS sequence"/>
</dbReference>